<gene>
    <name evidence="3" type="primary">yycH</name>
    <name evidence="3" type="ORF">BN1050_00032</name>
</gene>
<evidence type="ECO:0000313" key="3">
    <source>
        <dbReference type="EMBL" id="CDZ99300.1"/>
    </source>
</evidence>
<keyword evidence="1" id="KW-0812">Transmembrane</keyword>
<dbReference type="AlphaFoldDB" id="A0A078LZB4"/>
<evidence type="ECO:0000256" key="1">
    <source>
        <dbReference type="SAM" id="Phobius"/>
    </source>
</evidence>
<dbReference type="InterPro" id="IPR009996">
    <property type="entry name" value="YycH"/>
</dbReference>
<protein>
    <submittedName>
        <fullName evidence="3">Two-component system YycF/YycG regulatory protein YycH</fullName>
    </submittedName>
</protein>
<dbReference type="PATRIC" id="fig|1461583.4.peg.32"/>
<accession>A0A078LZB4</accession>
<sequence>MGVMKYIEHIKSVVLFLLVMSSITLTFVIWSYTPAYKSIEQTTNNATVIGTKKNIESVVKPYRMLYYQNDEFTATTLPKHMDNALGSFRNWKDIEIERVPDITPLRLNDMKRENNRVTIDFAGAIPFGSFNKIFIGSEHELPETTFESMVIDWKSYKENQLQLFFISAGQTVVYRATVTLTDGNAFYTNVVEGSQRYPKYREVERTASRSLYVPDKPVKALQYTYYIDETSTEAFKNILFTKPSIVQRNGDDSSNQKYTDGMGLMTLDATRKSLNFVYPAAGARAMINATDLLDRSFEFINEHGGMTADYRVTSVAPETSRVDYQLFMDGNPVFSDDIITTISTTWGQKRIFRYNRPYYKLDKDFTSDDDMITLEDGLTTVQHIQQYKGILFSDIEELIVGYYLTRDEHKKIFTLTPCWYVNVQGDWLRVAHDELGGDFIGLE</sequence>
<dbReference type="InterPro" id="IPR042274">
    <property type="entry name" value="YycH/YycI_2"/>
</dbReference>
<dbReference type="EMBL" id="LN483073">
    <property type="protein sequence ID" value="CDZ99300.1"/>
    <property type="molecule type" value="Genomic_DNA"/>
</dbReference>
<dbReference type="HOGENOM" id="CLU_037125_2_0_9"/>
<organism evidence="3">
    <name type="scientific">Metalysinibacillus saudimassiliensis</name>
    <dbReference type="NCBI Taxonomy" id="1461583"/>
    <lineage>
        <taxon>Bacteria</taxon>
        <taxon>Bacillati</taxon>
        <taxon>Bacillota</taxon>
        <taxon>Bacilli</taxon>
        <taxon>Bacillales</taxon>
        <taxon>Caryophanaceae</taxon>
        <taxon>Metalysinibacillus</taxon>
    </lineage>
</organism>
<dbReference type="Gene3D" id="3.10.450.310">
    <property type="match status" value="1"/>
</dbReference>
<dbReference type="CDD" id="cd15787">
    <property type="entry name" value="YycH_N"/>
    <property type="match status" value="1"/>
</dbReference>
<keyword evidence="1" id="KW-0472">Membrane</keyword>
<reference evidence="3" key="1">
    <citation type="submission" date="2014-07" db="EMBL/GenBank/DDBJ databases">
        <authorList>
            <person name="Urmite Genomes Urmite Genomes"/>
        </authorList>
    </citation>
    <scope>NUCLEOTIDE SEQUENCE</scope>
    <source>
        <strain evidence="3">13S34_air</strain>
    </source>
</reference>
<evidence type="ECO:0000259" key="2">
    <source>
        <dbReference type="Pfam" id="PF07435"/>
    </source>
</evidence>
<feature type="domain" description="Regulatory protein YycH" evidence="2">
    <location>
        <begin position="8"/>
        <end position="430"/>
    </location>
</feature>
<proteinExistence type="predicted"/>
<feature type="transmembrane region" description="Helical" evidence="1">
    <location>
        <begin position="12"/>
        <end position="32"/>
    </location>
</feature>
<keyword evidence="1" id="KW-1133">Transmembrane helix</keyword>
<dbReference type="Pfam" id="PF07435">
    <property type="entry name" value="YycH"/>
    <property type="match status" value="1"/>
</dbReference>
<dbReference type="Gene3D" id="3.30.310.160">
    <property type="entry name" value="YycH protein, domain 2"/>
    <property type="match status" value="1"/>
</dbReference>
<name>A0A078LZB4_9BACL</name>